<dbReference type="EMBL" id="JAPWTJ010003373">
    <property type="protein sequence ID" value="KAJ8957757.1"/>
    <property type="molecule type" value="Genomic_DNA"/>
</dbReference>
<name>A0ABQ9IR68_9CUCU</name>
<dbReference type="Proteomes" id="UP001162164">
    <property type="component" value="Unassembled WGS sequence"/>
</dbReference>
<sequence length="63" mass="7085">MIKEIGSFPKDQQKTEYGYAFEGLEVINCYLILPTPMFKVGLILGIAGACRCKLFLDCKNSKH</sequence>
<gene>
    <name evidence="1" type="ORF">NQ317_007811</name>
</gene>
<evidence type="ECO:0000313" key="1">
    <source>
        <dbReference type="EMBL" id="KAJ8957757.1"/>
    </source>
</evidence>
<proteinExistence type="predicted"/>
<accession>A0ABQ9IR68</accession>
<comment type="caution">
    <text evidence="1">The sequence shown here is derived from an EMBL/GenBank/DDBJ whole genome shotgun (WGS) entry which is preliminary data.</text>
</comment>
<protein>
    <submittedName>
        <fullName evidence="1">Uncharacterized protein</fullName>
    </submittedName>
</protein>
<organism evidence="1 2">
    <name type="scientific">Molorchus minor</name>
    <dbReference type="NCBI Taxonomy" id="1323400"/>
    <lineage>
        <taxon>Eukaryota</taxon>
        <taxon>Metazoa</taxon>
        <taxon>Ecdysozoa</taxon>
        <taxon>Arthropoda</taxon>
        <taxon>Hexapoda</taxon>
        <taxon>Insecta</taxon>
        <taxon>Pterygota</taxon>
        <taxon>Neoptera</taxon>
        <taxon>Endopterygota</taxon>
        <taxon>Coleoptera</taxon>
        <taxon>Polyphaga</taxon>
        <taxon>Cucujiformia</taxon>
        <taxon>Chrysomeloidea</taxon>
        <taxon>Cerambycidae</taxon>
        <taxon>Lamiinae</taxon>
        <taxon>Monochamini</taxon>
        <taxon>Molorchus</taxon>
    </lineage>
</organism>
<reference evidence="1" key="1">
    <citation type="journal article" date="2023" name="Insect Mol. Biol.">
        <title>Genome sequencing provides insights into the evolution of gene families encoding plant cell wall-degrading enzymes in longhorned beetles.</title>
        <authorList>
            <person name="Shin N.R."/>
            <person name="Okamura Y."/>
            <person name="Kirsch R."/>
            <person name="Pauchet Y."/>
        </authorList>
    </citation>
    <scope>NUCLEOTIDE SEQUENCE</scope>
    <source>
        <strain evidence="1">MMC_N1</strain>
    </source>
</reference>
<keyword evidence="2" id="KW-1185">Reference proteome</keyword>
<evidence type="ECO:0000313" key="2">
    <source>
        <dbReference type="Proteomes" id="UP001162164"/>
    </source>
</evidence>